<dbReference type="PANTHER" id="PTHR16320">
    <property type="entry name" value="SPHINGOMYELINASE FAMILY MEMBER"/>
    <property type="match status" value="1"/>
</dbReference>
<dbReference type="SUPFAM" id="SSF56219">
    <property type="entry name" value="DNase I-like"/>
    <property type="match status" value="1"/>
</dbReference>
<name>A0A9P1BIA4_9DINO</name>
<dbReference type="InterPro" id="IPR038772">
    <property type="entry name" value="Sph/SMPD2-like"/>
</dbReference>
<evidence type="ECO:0000256" key="2">
    <source>
        <dbReference type="SAM" id="SignalP"/>
    </source>
</evidence>
<feature type="signal peptide" evidence="2">
    <location>
        <begin position="1"/>
        <end position="19"/>
    </location>
</feature>
<feature type="domain" description="Endonuclease/exonuclease/phosphatase" evidence="3">
    <location>
        <begin position="64"/>
        <end position="287"/>
    </location>
</feature>
<evidence type="ECO:0000313" key="5">
    <source>
        <dbReference type="EMBL" id="CAL1125401.1"/>
    </source>
</evidence>
<comment type="similarity">
    <text evidence="1">Belongs to the neutral sphingomyelinase family.</text>
</comment>
<accession>A0A9P1BIA4</accession>
<evidence type="ECO:0000313" key="6">
    <source>
        <dbReference type="EMBL" id="CAL4759338.1"/>
    </source>
</evidence>
<comment type="caution">
    <text evidence="4">The sequence shown here is derived from an EMBL/GenBank/DDBJ whole genome shotgun (WGS) entry which is preliminary data.</text>
</comment>
<keyword evidence="7" id="KW-1185">Reference proteome</keyword>
<dbReference type="PANTHER" id="PTHR16320:SF23">
    <property type="entry name" value="SPHINGOMYELINASE C 1"/>
    <property type="match status" value="1"/>
</dbReference>
<dbReference type="Gene3D" id="3.60.10.10">
    <property type="entry name" value="Endonuclease/exonuclease/phosphatase"/>
    <property type="match status" value="1"/>
</dbReference>
<dbReference type="InterPro" id="IPR005135">
    <property type="entry name" value="Endo/exonuclease/phosphatase"/>
</dbReference>
<protein>
    <submittedName>
        <fullName evidence="6">Phospholipase C (Beta-hemolysin) (Beta-toxin ) (Sphingomyelinase) (SMase)</fullName>
    </submittedName>
</protein>
<reference evidence="5" key="2">
    <citation type="submission" date="2024-04" db="EMBL/GenBank/DDBJ databases">
        <authorList>
            <person name="Chen Y."/>
            <person name="Shah S."/>
            <person name="Dougan E. K."/>
            <person name="Thang M."/>
            <person name="Chan C."/>
        </authorList>
    </citation>
    <scope>NUCLEOTIDE SEQUENCE [LARGE SCALE GENOMIC DNA]</scope>
</reference>
<evidence type="ECO:0000313" key="4">
    <source>
        <dbReference type="EMBL" id="CAI3972026.1"/>
    </source>
</evidence>
<dbReference type="EMBL" id="CAMXCT020000001">
    <property type="protein sequence ID" value="CAL1125401.1"/>
    <property type="molecule type" value="Genomic_DNA"/>
</dbReference>
<feature type="chain" id="PRO_5043269468" evidence="2">
    <location>
        <begin position="20"/>
        <end position="433"/>
    </location>
</feature>
<evidence type="ECO:0000256" key="1">
    <source>
        <dbReference type="ARBA" id="ARBA00006335"/>
    </source>
</evidence>
<dbReference type="Pfam" id="PF03372">
    <property type="entry name" value="Exo_endo_phos"/>
    <property type="match status" value="1"/>
</dbReference>
<keyword evidence="2" id="KW-0732">Signal</keyword>
<reference evidence="4" key="1">
    <citation type="submission" date="2022-10" db="EMBL/GenBank/DDBJ databases">
        <authorList>
            <person name="Chen Y."/>
            <person name="Dougan E. K."/>
            <person name="Chan C."/>
            <person name="Rhodes N."/>
            <person name="Thang M."/>
        </authorList>
    </citation>
    <scope>NUCLEOTIDE SEQUENCE</scope>
</reference>
<dbReference type="InterPro" id="IPR036691">
    <property type="entry name" value="Endo/exonu/phosph_ase_sf"/>
</dbReference>
<dbReference type="AlphaFoldDB" id="A0A9P1BIA4"/>
<dbReference type="EMBL" id="CAMXCT030000001">
    <property type="protein sequence ID" value="CAL4759338.1"/>
    <property type="molecule type" value="Genomic_DNA"/>
</dbReference>
<evidence type="ECO:0000259" key="3">
    <source>
        <dbReference type="Pfam" id="PF03372"/>
    </source>
</evidence>
<sequence>MRWMVLFVLVFACAAPSYAEPKESDTAGELRVLCNNVGIFPKFIWDRYPAKIREKKKDIINDEEKRARLLAESLLACEADPDVVLLQEIWSLKARDVLIEKLAAEYPYHKSPETLDAGPLTTLPAGLMIFSKYPLSDFGYKEFTRGFGVDKLSRKGIIGAKLEKDGKSVAVFTTHLQAGGRRDPTVKPAQLKECNEFIRELTKDLDEPIIILAGDFNIDSTKPGEYDEIFALLEGAKDTYQAGQSPLEGTTRNKKYPKKRIDFLLTFDEATGISTIIDPAGETISDHIAIFGTDMLACGVIEPLEFSASRADVRATIGEPEGDSVSGDHVIEKRGDIQLEFRADRLIRLYWYLGHEPARRYAISDNTLTSSTEIFQFVRYCDEVGIYEWTIDEKLTFDRQLTIKTSDCVVAIFDLDSRSLQKIIVTGEKYRHA</sequence>
<dbReference type="OrthoDB" id="40902at2759"/>
<dbReference type="EMBL" id="CAMXCT010000001">
    <property type="protein sequence ID" value="CAI3972026.1"/>
    <property type="molecule type" value="Genomic_DNA"/>
</dbReference>
<gene>
    <name evidence="4" type="ORF">C1SCF055_LOCUS616</name>
</gene>
<dbReference type="Proteomes" id="UP001152797">
    <property type="component" value="Unassembled WGS sequence"/>
</dbReference>
<proteinExistence type="inferred from homology"/>
<dbReference type="GO" id="GO:0004767">
    <property type="term" value="F:sphingomyelin phosphodiesterase activity"/>
    <property type="evidence" value="ECO:0007669"/>
    <property type="project" value="InterPro"/>
</dbReference>
<evidence type="ECO:0000313" key="7">
    <source>
        <dbReference type="Proteomes" id="UP001152797"/>
    </source>
</evidence>
<organism evidence="4">
    <name type="scientific">Cladocopium goreaui</name>
    <dbReference type="NCBI Taxonomy" id="2562237"/>
    <lineage>
        <taxon>Eukaryota</taxon>
        <taxon>Sar</taxon>
        <taxon>Alveolata</taxon>
        <taxon>Dinophyceae</taxon>
        <taxon>Suessiales</taxon>
        <taxon>Symbiodiniaceae</taxon>
        <taxon>Cladocopium</taxon>
    </lineage>
</organism>